<feature type="region of interest" description="Disordered" evidence="1">
    <location>
        <begin position="290"/>
        <end position="349"/>
    </location>
</feature>
<name>A0AAD1X743_EUPCR</name>
<proteinExistence type="predicted"/>
<dbReference type="EMBL" id="CAMPGE010002429">
    <property type="protein sequence ID" value="CAI2361232.1"/>
    <property type="molecule type" value="Genomic_DNA"/>
</dbReference>
<gene>
    <name evidence="2" type="ORF">ECRASSUSDP1_LOCUS2542</name>
</gene>
<evidence type="ECO:0000313" key="3">
    <source>
        <dbReference type="Proteomes" id="UP001295684"/>
    </source>
</evidence>
<feature type="compositionally biased region" description="Polar residues" evidence="1">
    <location>
        <begin position="290"/>
        <end position="316"/>
    </location>
</feature>
<sequence>MSLESEMVTLKELVLNLFKNLNNKIKSQQDIIEEHFLRFPYAQSNGTQKQQAQDPSHEVSPLESSEFVEMEATKEELAEVPEEPSNVASDAFQENSHPNCEKNQSSLVAHLPQEENSKGDKQAPSSGQDEDTEEEKAEFYFSCHERMQNDQASKDSKDSPQEKLLPSSLYSDNGGAIREAQSMPNLSKTTLNAEIDYDLASNKLNEISKTESDDLSPGSEKGISSGTGLHGFRWAETNVKPQPKFMKVLNSAKKPDLNRSDEFEAQDIINSINYLESHRATDLQPFDYQQKPSELKSNPVSPRNTLAPQSPSSTPFEYTFGKRNKKQSLRNPIMSKTQPSPAPIMIGEGACDSEPTMAFNSNNDCKAQSRSMNYPKISDSWKEVKAFNKND</sequence>
<dbReference type="AlphaFoldDB" id="A0AAD1X743"/>
<evidence type="ECO:0000256" key="1">
    <source>
        <dbReference type="SAM" id="MobiDB-lite"/>
    </source>
</evidence>
<feature type="region of interest" description="Disordered" evidence="1">
    <location>
        <begin position="44"/>
        <end position="190"/>
    </location>
</feature>
<reference evidence="2" key="1">
    <citation type="submission" date="2023-07" db="EMBL/GenBank/DDBJ databases">
        <authorList>
            <consortium name="AG Swart"/>
            <person name="Singh M."/>
            <person name="Singh A."/>
            <person name="Seah K."/>
            <person name="Emmerich C."/>
        </authorList>
    </citation>
    <scope>NUCLEOTIDE SEQUENCE</scope>
    <source>
        <strain evidence="2">DP1</strain>
    </source>
</reference>
<accession>A0AAD1X743</accession>
<organism evidence="2 3">
    <name type="scientific">Euplotes crassus</name>
    <dbReference type="NCBI Taxonomy" id="5936"/>
    <lineage>
        <taxon>Eukaryota</taxon>
        <taxon>Sar</taxon>
        <taxon>Alveolata</taxon>
        <taxon>Ciliophora</taxon>
        <taxon>Intramacronucleata</taxon>
        <taxon>Spirotrichea</taxon>
        <taxon>Hypotrichia</taxon>
        <taxon>Euplotida</taxon>
        <taxon>Euplotidae</taxon>
        <taxon>Moneuplotes</taxon>
    </lineage>
</organism>
<protein>
    <submittedName>
        <fullName evidence="2">Uncharacterized protein</fullName>
    </submittedName>
</protein>
<dbReference type="Proteomes" id="UP001295684">
    <property type="component" value="Unassembled WGS sequence"/>
</dbReference>
<feature type="compositionally biased region" description="Polar residues" evidence="1">
    <location>
        <begin position="44"/>
        <end position="54"/>
    </location>
</feature>
<keyword evidence="3" id="KW-1185">Reference proteome</keyword>
<feature type="compositionally biased region" description="Basic and acidic residues" evidence="1">
    <location>
        <begin position="112"/>
        <end position="121"/>
    </location>
</feature>
<feature type="region of interest" description="Disordered" evidence="1">
    <location>
        <begin position="208"/>
        <end position="229"/>
    </location>
</feature>
<feature type="compositionally biased region" description="Polar residues" evidence="1">
    <location>
        <begin position="86"/>
        <end position="107"/>
    </location>
</feature>
<comment type="caution">
    <text evidence="2">The sequence shown here is derived from an EMBL/GenBank/DDBJ whole genome shotgun (WGS) entry which is preliminary data.</text>
</comment>
<evidence type="ECO:0000313" key="2">
    <source>
        <dbReference type="EMBL" id="CAI2361232.1"/>
    </source>
</evidence>
<feature type="compositionally biased region" description="Basic and acidic residues" evidence="1">
    <location>
        <begin position="143"/>
        <end position="161"/>
    </location>
</feature>